<evidence type="ECO:0000259" key="1">
    <source>
        <dbReference type="PROSITE" id="PS50076"/>
    </source>
</evidence>
<organism evidence="2">
    <name type="scientific">viral metagenome</name>
    <dbReference type="NCBI Taxonomy" id="1070528"/>
    <lineage>
        <taxon>unclassified sequences</taxon>
        <taxon>metagenomes</taxon>
        <taxon>organismal metagenomes</taxon>
    </lineage>
</organism>
<dbReference type="Gene3D" id="1.10.287.110">
    <property type="entry name" value="DnaJ domain"/>
    <property type="match status" value="1"/>
</dbReference>
<feature type="domain" description="J" evidence="1">
    <location>
        <begin position="7"/>
        <end position="97"/>
    </location>
</feature>
<accession>A0A6C0J9A3</accession>
<dbReference type="Pfam" id="PF00226">
    <property type="entry name" value="DnaJ"/>
    <property type="match status" value="1"/>
</dbReference>
<dbReference type="AlphaFoldDB" id="A0A6C0J9A3"/>
<sequence>MENKLIDPYGLLGVDSRSNLAELKKNYYNMALLCHPDKGGNNKDMNVVSSAYNYIKEQLENVKETTYETLEDEFAIFCKKQEEIKPPTFGQIFEETGDWINDFNRKFNEDLNIIDVNPFDNNPLEGGYGEFMEASEYINNLIKNDTIKNDTIKNDTIKNDTIKNDTIKNDTIKNDTIKNDTIKNDTIKNDTIKNDTIKNDTIKNDTINNEYVINSDYMGLGEHNDSVKNNSFPINIDETEYIPNETVKVKNEFQSQIMIYEEPQYLPDTITNFPIDGSEILDYSGNLENIRMNDYKMAFSPMGEKEKVNEKDYPMENIEYSSL</sequence>
<protein>
    <recommendedName>
        <fullName evidence="1">J domain-containing protein</fullName>
    </recommendedName>
</protein>
<evidence type="ECO:0000313" key="2">
    <source>
        <dbReference type="EMBL" id="QHU01440.1"/>
    </source>
</evidence>
<dbReference type="CDD" id="cd06257">
    <property type="entry name" value="DnaJ"/>
    <property type="match status" value="1"/>
</dbReference>
<proteinExistence type="predicted"/>
<dbReference type="InterPro" id="IPR001623">
    <property type="entry name" value="DnaJ_domain"/>
</dbReference>
<name>A0A6C0J9A3_9ZZZZ</name>
<dbReference type="EMBL" id="MN740341">
    <property type="protein sequence ID" value="QHU01440.1"/>
    <property type="molecule type" value="Genomic_DNA"/>
</dbReference>
<dbReference type="PROSITE" id="PS50076">
    <property type="entry name" value="DNAJ_2"/>
    <property type="match status" value="1"/>
</dbReference>
<dbReference type="SMART" id="SM00271">
    <property type="entry name" value="DnaJ"/>
    <property type="match status" value="1"/>
</dbReference>
<reference evidence="2" key="1">
    <citation type="journal article" date="2020" name="Nature">
        <title>Giant virus diversity and host interactions through global metagenomics.</title>
        <authorList>
            <person name="Schulz F."/>
            <person name="Roux S."/>
            <person name="Paez-Espino D."/>
            <person name="Jungbluth S."/>
            <person name="Walsh D.A."/>
            <person name="Denef V.J."/>
            <person name="McMahon K.D."/>
            <person name="Konstantinidis K.T."/>
            <person name="Eloe-Fadrosh E.A."/>
            <person name="Kyrpides N.C."/>
            <person name="Woyke T."/>
        </authorList>
    </citation>
    <scope>NUCLEOTIDE SEQUENCE</scope>
    <source>
        <strain evidence="2">GVMAG-M-3300025860-25</strain>
    </source>
</reference>
<dbReference type="SUPFAM" id="SSF46565">
    <property type="entry name" value="Chaperone J-domain"/>
    <property type="match status" value="1"/>
</dbReference>
<dbReference type="InterPro" id="IPR036869">
    <property type="entry name" value="J_dom_sf"/>
</dbReference>